<dbReference type="Proteomes" id="UP000028411">
    <property type="component" value="Unassembled WGS sequence"/>
</dbReference>
<dbReference type="InterPro" id="IPR058647">
    <property type="entry name" value="BSH_CzcB-like"/>
</dbReference>
<comment type="caution">
    <text evidence="3">The sequence shown here is derived from an EMBL/GenBank/DDBJ whole genome shotgun (WGS) entry which is preliminary data.</text>
</comment>
<reference evidence="3 4" key="1">
    <citation type="submission" date="2014-02" db="EMBL/GenBank/DDBJ databases">
        <title>Whole genome sequence of Sphingobium chlorophenolicum NBRC 16172.</title>
        <authorList>
            <person name="Gan H.M."/>
            <person name="Gan H.Y."/>
            <person name="Chew T.H."/>
            <person name="Savka M.A."/>
        </authorList>
    </citation>
    <scope>NUCLEOTIDE SEQUENCE [LARGE SCALE GENOMIC DNA]</scope>
    <source>
        <strain evidence="3 4">NBRC 16172</strain>
    </source>
</reference>
<dbReference type="GO" id="GO:0015562">
    <property type="term" value="F:efflux transmembrane transporter activity"/>
    <property type="evidence" value="ECO:0007669"/>
    <property type="project" value="TreeGrafter"/>
</dbReference>
<evidence type="ECO:0000313" key="4">
    <source>
        <dbReference type="Proteomes" id="UP000028411"/>
    </source>
</evidence>
<dbReference type="PATRIC" id="fig|46429.4.peg.3731"/>
<evidence type="ECO:0000259" key="2">
    <source>
        <dbReference type="Pfam" id="PF25973"/>
    </source>
</evidence>
<name>A0A081R9X0_SPHCR</name>
<dbReference type="eggNOG" id="COG0845">
    <property type="taxonomic scope" value="Bacteria"/>
</dbReference>
<dbReference type="NCBIfam" id="TIGR01730">
    <property type="entry name" value="RND_mfp"/>
    <property type="match status" value="1"/>
</dbReference>
<dbReference type="PANTHER" id="PTHR30469:SF15">
    <property type="entry name" value="HLYD FAMILY OF SECRETION PROTEINS"/>
    <property type="match status" value="1"/>
</dbReference>
<comment type="similarity">
    <text evidence="1">Belongs to the membrane fusion protein (MFP) (TC 8.A.1) family.</text>
</comment>
<dbReference type="GO" id="GO:1990281">
    <property type="term" value="C:efflux pump complex"/>
    <property type="evidence" value="ECO:0007669"/>
    <property type="project" value="TreeGrafter"/>
</dbReference>
<dbReference type="Gene3D" id="2.40.30.170">
    <property type="match status" value="1"/>
</dbReference>
<evidence type="ECO:0000256" key="1">
    <source>
        <dbReference type="ARBA" id="ARBA00009477"/>
    </source>
</evidence>
<dbReference type="InterPro" id="IPR006143">
    <property type="entry name" value="RND_pump_MFP"/>
</dbReference>
<dbReference type="EMBL" id="JFHR01000057">
    <property type="protein sequence ID" value="KEQ51993.1"/>
    <property type="molecule type" value="Genomic_DNA"/>
</dbReference>
<dbReference type="Gene3D" id="2.40.420.20">
    <property type="match status" value="1"/>
</dbReference>
<dbReference type="Gene3D" id="2.40.50.100">
    <property type="match status" value="1"/>
</dbReference>
<accession>A0A081R9X0</accession>
<proteinExistence type="inferred from homology"/>
<evidence type="ECO:0000313" key="3">
    <source>
        <dbReference type="EMBL" id="KEQ51993.1"/>
    </source>
</evidence>
<protein>
    <submittedName>
        <fullName evidence="3">HlyD-family secretion protein</fullName>
    </submittedName>
</protein>
<feature type="domain" description="CzcB-like barrel-sandwich hybrid" evidence="2">
    <location>
        <begin position="77"/>
        <end position="201"/>
    </location>
</feature>
<dbReference type="OrthoDB" id="9813967at2"/>
<dbReference type="PANTHER" id="PTHR30469">
    <property type="entry name" value="MULTIDRUG RESISTANCE PROTEIN MDTA"/>
    <property type="match status" value="1"/>
</dbReference>
<dbReference type="AlphaFoldDB" id="A0A081R9X0"/>
<dbReference type="SUPFAM" id="SSF111369">
    <property type="entry name" value="HlyD-like secretion proteins"/>
    <property type="match status" value="1"/>
</dbReference>
<gene>
    <name evidence="3" type="ORF">BV95_03744</name>
</gene>
<organism evidence="3 4">
    <name type="scientific">Sphingobium chlorophenolicum</name>
    <dbReference type="NCBI Taxonomy" id="46429"/>
    <lineage>
        <taxon>Bacteria</taxon>
        <taxon>Pseudomonadati</taxon>
        <taxon>Pseudomonadota</taxon>
        <taxon>Alphaproteobacteria</taxon>
        <taxon>Sphingomonadales</taxon>
        <taxon>Sphingomonadaceae</taxon>
        <taxon>Sphingobium</taxon>
    </lineage>
</organism>
<sequence>MTFSPPFGPLAFNLRVRWLVPLAICLMALPLWGCGGAQGDDTEPAATPVRVVAALPASKPQSIGGSGTVAYERQSTLSFRVGGVLSRLTVDVGSRVGTGQPLAQIAGIDLREQLASRNAELARTTRTLERLEALSETGSVASAAVQDQRDTVEQARAAVAAARYDQRSTTLASPFSGVVLERLSQVGETVSAGQAILRVADQDSPLIVRVPLPAQDADRIAMGAPAEVRFEGRPPLSGRVARSQPLVSGATGTRTVEVQLPPHAAAQSGAIAAVRFLPTGTPAQSALTAVPAEAFVPRSGDTGGVFTIAAGRRAKFLPARLVRFEADNAIVAGLSPGARVVTAGAGYLKDGDPVLVASGN</sequence>
<dbReference type="Pfam" id="PF25973">
    <property type="entry name" value="BSH_CzcB"/>
    <property type="match status" value="1"/>
</dbReference>
<dbReference type="Gene3D" id="1.10.287.470">
    <property type="entry name" value="Helix hairpin bin"/>
    <property type="match status" value="1"/>
</dbReference>